<dbReference type="GO" id="GO:0098662">
    <property type="term" value="P:inorganic cation transmembrane transport"/>
    <property type="evidence" value="ECO:0007669"/>
    <property type="project" value="TreeGrafter"/>
</dbReference>
<keyword evidence="3" id="KW-1185">Reference proteome</keyword>
<comment type="similarity">
    <text evidence="1">Belongs to the monovalent cation:proton antiporter 1 (CPA1) transporter (TC 2.A.36) family.</text>
</comment>
<dbReference type="Proteomes" id="UP000593571">
    <property type="component" value="Unassembled WGS sequence"/>
</dbReference>
<protein>
    <submittedName>
        <fullName evidence="2">Solute carrier family 9 member B1</fullName>
    </submittedName>
</protein>
<organism evidence="2 3">
    <name type="scientific">Rousettus aegyptiacus</name>
    <name type="common">Egyptian fruit bat</name>
    <name type="synonym">Pteropus aegyptiacus</name>
    <dbReference type="NCBI Taxonomy" id="9407"/>
    <lineage>
        <taxon>Eukaryota</taxon>
        <taxon>Metazoa</taxon>
        <taxon>Chordata</taxon>
        <taxon>Craniata</taxon>
        <taxon>Vertebrata</taxon>
        <taxon>Euteleostomi</taxon>
        <taxon>Mammalia</taxon>
        <taxon>Eutheria</taxon>
        <taxon>Laurasiatheria</taxon>
        <taxon>Chiroptera</taxon>
        <taxon>Yinpterochiroptera</taxon>
        <taxon>Pteropodoidea</taxon>
        <taxon>Pteropodidae</taxon>
        <taxon>Rousettinae</taxon>
        <taxon>Rousettus</taxon>
    </lineage>
</organism>
<dbReference type="PANTHER" id="PTHR31102">
    <property type="match status" value="1"/>
</dbReference>
<sequence length="102" mass="11129">MLLLQDRGYGIEKGIPTLLIAASSFDDILAITGFNTCLGIVFSSGSQRIGMHGAGGLCTLMTSFIGGKKWSNEKVNIFNTPCFKDKIAALFFFFFFTSIMNI</sequence>
<gene>
    <name evidence="2" type="ORF">HJG63_018001</name>
</gene>
<name>A0A7J8EAV4_ROUAE</name>
<evidence type="ECO:0000256" key="1">
    <source>
        <dbReference type="ARBA" id="ARBA00007367"/>
    </source>
</evidence>
<evidence type="ECO:0000313" key="2">
    <source>
        <dbReference type="EMBL" id="KAF6432415.1"/>
    </source>
</evidence>
<dbReference type="AlphaFoldDB" id="A0A7J8EAV4"/>
<reference evidence="2 3" key="1">
    <citation type="journal article" date="2020" name="Nature">
        <title>Six reference-quality genomes reveal evolution of bat adaptations.</title>
        <authorList>
            <person name="Jebb D."/>
            <person name="Huang Z."/>
            <person name="Pippel M."/>
            <person name="Hughes G.M."/>
            <person name="Lavrichenko K."/>
            <person name="Devanna P."/>
            <person name="Winkler S."/>
            <person name="Jermiin L.S."/>
            <person name="Skirmuntt E.C."/>
            <person name="Katzourakis A."/>
            <person name="Burkitt-Gray L."/>
            <person name="Ray D.A."/>
            <person name="Sullivan K.A.M."/>
            <person name="Roscito J.G."/>
            <person name="Kirilenko B.M."/>
            <person name="Davalos L.M."/>
            <person name="Corthals A.P."/>
            <person name="Power M.L."/>
            <person name="Jones G."/>
            <person name="Ransome R.D."/>
            <person name="Dechmann D.K.N."/>
            <person name="Locatelli A.G."/>
            <person name="Puechmaille S.J."/>
            <person name="Fedrigo O."/>
            <person name="Jarvis E.D."/>
            <person name="Hiller M."/>
            <person name="Vernes S.C."/>
            <person name="Myers E.W."/>
            <person name="Teeling E.C."/>
        </authorList>
    </citation>
    <scope>NUCLEOTIDE SEQUENCE [LARGE SCALE GENOMIC DNA]</scope>
    <source>
        <strain evidence="2">MRouAeg1</strain>
        <tissue evidence="2">Muscle</tissue>
    </source>
</reference>
<dbReference type="PANTHER" id="PTHR31102:SF1">
    <property type="entry name" value="CATION_H+ EXCHANGER DOMAIN-CONTAINING PROTEIN"/>
    <property type="match status" value="1"/>
</dbReference>
<proteinExistence type="inferred from homology"/>
<comment type="caution">
    <text evidence="2">The sequence shown here is derived from an EMBL/GenBank/DDBJ whole genome shotgun (WGS) entry which is preliminary data.</text>
</comment>
<evidence type="ECO:0000313" key="3">
    <source>
        <dbReference type="Proteomes" id="UP000593571"/>
    </source>
</evidence>
<dbReference type="InterPro" id="IPR051843">
    <property type="entry name" value="CPA1_transporter"/>
</dbReference>
<dbReference type="EMBL" id="JACASE010000010">
    <property type="protein sequence ID" value="KAF6432415.1"/>
    <property type="molecule type" value="Genomic_DNA"/>
</dbReference>
<accession>A0A7J8EAV4</accession>